<name>A0A0N4WNG7_HAEPC</name>
<protein>
    <submittedName>
        <fullName evidence="2 4">Uncharacterized protein</fullName>
    </submittedName>
</protein>
<feature type="compositionally biased region" description="Polar residues" evidence="1">
    <location>
        <begin position="14"/>
        <end position="24"/>
    </location>
</feature>
<dbReference type="Proteomes" id="UP000268014">
    <property type="component" value="Unassembled WGS sequence"/>
</dbReference>
<feature type="region of interest" description="Disordered" evidence="1">
    <location>
        <begin position="1"/>
        <end position="37"/>
    </location>
</feature>
<evidence type="ECO:0000313" key="3">
    <source>
        <dbReference type="Proteomes" id="UP000268014"/>
    </source>
</evidence>
<dbReference type="EMBL" id="UZAF01017985">
    <property type="protein sequence ID" value="VDO46820.1"/>
    <property type="molecule type" value="Genomic_DNA"/>
</dbReference>
<dbReference type="WBParaSite" id="HPLM_0001282901-mRNA-1">
    <property type="protein sequence ID" value="HPLM_0001282901-mRNA-1"/>
    <property type="gene ID" value="HPLM_0001282901"/>
</dbReference>
<evidence type="ECO:0000313" key="4">
    <source>
        <dbReference type="WBParaSite" id="HPLM_0001282901-mRNA-1"/>
    </source>
</evidence>
<evidence type="ECO:0000256" key="1">
    <source>
        <dbReference type="SAM" id="MobiDB-lite"/>
    </source>
</evidence>
<evidence type="ECO:0000313" key="2">
    <source>
        <dbReference type="EMBL" id="VDO46820.1"/>
    </source>
</evidence>
<sequence length="52" mass="5659">MVCKVLGMDENVKQDQGPSAQPTSDKPGPSKKEEDNARCAIFASTFIPYEIS</sequence>
<feature type="compositionally biased region" description="Basic and acidic residues" evidence="1">
    <location>
        <begin position="28"/>
        <end position="37"/>
    </location>
</feature>
<gene>
    <name evidence="2" type="ORF">HPLM_LOCUS12818</name>
</gene>
<reference evidence="2 3" key="2">
    <citation type="submission" date="2018-11" db="EMBL/GenBank/DDBJ databases">
        <authorList>
            <consortium name="Pathogen Informatics"/>
        </authorList>
    </citation>
    <scope>NUCLEOTIDE SEQUENCE [LARGE SCALE GENOMIC DNA]</scope>
    <source>
        <strain evidence="2 3">MHpl1</strain>
    </source>
</reference>
<organism evidence="4">
    <name type="scientific">Haemonchus placei</name>
    <name type="common">Barber's pole worm</name>
    <dbReference type="NCBI Taxonomy" id="6290"/>
    <lineage>
        <taxon>Eukaryota</taxon>
        <taxon>Metazoa</taxon>
        <taxon>Ecdysozoa</taxon>
        <taxon>Nematoda</taxon>
        <taxon>Chromadorea</taxon>
        <taxon>Rhabditida</taxon>
        <taxon>Rhabditina</taxon>
        <taxon>Rhabditomorpha</taxon>
        <taxon>Strongyloidea</taxon>
        <taxon>Trichostrongylidae</taxon>
        <taxon>Haemonchus</taxon>
    </lineage>
</organism>
<reference evidence="4" key="1">
    <citation type="submission" date="2017-02" db="UniProtKB">
        <authorList>
            <consortium name="WormBaseParasite"/>
        </authorList>
    </citation>
    <scope>IDENTIFICATION</scope>
</reference>
<dbReference type="AlphaFoldDB" id="A0A0N4WNG7"/>
<keyword evidence="3" id="KW-1185">Reference proteome</keyword>
<accession>A0A0N4WNG7</accession>
<proteinExistence type="predicted"/>